<keyword evidence="3 6" id="KW-0812">Transmembrane</keyword>
<comment type="similarity">
    <text evidence="2">Belongs to the polycystin family.</text>
</comment>
<reference evidence="8" key="1">
    <citation type="submission" date="2015-11" db="EMBL/GenBank/DDBJ databases">
        <title>De novo transcriptome assembly of four potential Pierce s Disease insect vectors from Arizona vineyards.</title>
        <authorList>
            <person name="Tassone E.E."/>
        </authorList>
    </citation>
    <scope>NUCLEOTIDE SEQUENCE</scope>
</reference>
<evidence type="ECO:0000259" key="7">
    <source>
        <dbReference type="Pfam" id="PF20519"/>
    </source>
</evidence>
<evidence type="ECO:0000313" key="8">
    <source>
        <dbReference type="EMBL" id="JAS67444.1"/>
    </source>
</evidence>
<evidence type="ECO:0000256" key="5">
    <source>
        <dbReference type="ARBA" id="ARBA00023136"/>
    </source>
</evidence>
<feature type="non-terminal residue" evidence="8">
    <location>
        <position position="1"/>
    </location>
</feature>
<dbReference type="GO" id="GO:0050982">
    <property type="term" value="P:detection of mechanical stimulus"/>
    <property type="evidence" value="ECO:0007669"/>
    <property type="project" value="TreeGrafter"/>
</dbReference>
<feature type="transmembrane region" description="Helical" evidence="6">
    <location>
        <begin position="251"/>
        <end position="276"/>
    </location>
</feature>
<dbReference type="PANTHER" id="PTHR10877:SF185">
    <property type="entry name" value="POLYCYSTIN FAMILY RECEPTOR FOR EGG JELLY"/>
    <property type="match status" value="1"/>
</dbReference>
<comment type="subcellular location">
    <subcellularLocation>
        <location evidence="1">Membrane</location>
        <topology evidence="1">Multi-pass membrane protein</topology>
    </subcellularLocation>
</comment>
<dbReference type="GO" id="GO:0005262">
    <property type="term" value="F:calcium channel activity"/>
    <property type="evidence" value="ECO:0007669"/>
    <property type="project" value="TreeGrafter"/>
</dbReference>
<dbReference type="GO" id="GO:0016020">
    <property type="term" value="C:membrane"/>
    <property type="evidence" value="ECO:0007669"/>
    <property type="project" value="UniProtKB-SubCell"/>
</dbReference>
<feature type="transmembrane region" description="Helical" evidence="6">
    <location>
        <begin position="214"/>
        <end position="231"/>
    </location>
</feature>
<keyword evidence="5 6" id="KW-0472">Membrane</keyword>
<accession>A0A1B6GYE3</accession>
<feature type="transmembrane region" description="Helical" evidence="6">
    <location>
        <begin position="124"/>
        <end position="146"/>
    </location>
</feature>
<dbReference type="Pfam" id="PF20519">
    <property type="entry name" value="Polycystin_dom"/>
    <property type="match status" value="1"/>
</dbReference>
<protein>
    <recommendedName>
        <fullName evidence="7">Polycystin domain-containing protein</fullName>
    </recommendedName>
</protein>
<evidence type="ECO:0000256" key="6">
    <source>
        <dbReference type="SAM" id="Phobius"/>
    </source>
</evidence>
<gene>
    <name evidence="8" type="ORF">g.3494</name>
</gene>
<feature type="domain" description="Polycystin" evidence="7">
    <location>
        <begin position="3"/>
        <end position="119"/>
    </location>
</feature>
<dbReference type="EMBL" id="GECZ01002325">
    <property type="protein sequence ID" value="JAS67444.1"/>
    <property type="molecule type" value="Transcribed_RNA"/>
</dbReference>
<evidence type="ECO:0000256" key="1">
    <source>
        <dbReference type="ARBA" id="ARBA00004141"/>
    </source>
</evidence>
<evidence type="ECO:0000256" key="3">
    <source>
        <dbReference type="ARBA" id="ARBA00022692"/>
    </source>
</evidence>
<evidence type="ECO:0000256" key="4">
    <source>
        <dbReference type="ARBA" id="ARBA00022989"/>
    </source>
</evidence>
<dbReference type="PANTHER" id="PTHR10877">
    <property type="entry name" value="POLYCYSTIN FAMILY MEMBER"/>
    <property type="match status" value="1"/>
</dbReference>
<proteinExistence type="inferred from homology"/>
<sequence length="278" mass="32547">VYGIGWTPILWSELRKNSPWVYTDDEFPSNIFTFRLYGESGKLHERGGYLVELGPTRREADVRLVELREHHWQDVRTRVVIVELSLYNVNEDIINHVTLIVENLVTGNTLLKAKVDSVKRNMGFVTLIILLVVYILFYISFCLFSINRKGLLVYLSNPGNVLYLLVICSGLTTLAMYVLSYRDLNNYFTEFMKQGTYTYFDYDIFTYYLIRIKISASILLSLAIARVLTLLRFGRTLINYYYSFLLSIKGIFFLTLVTVLFLNVIYFLVYCLNMFLIY</sequence>
<evidence type="ECO:0000256" key="2">
    <source>
        <dbReference type="ARBA" id="ARBA00007200"/>
    </source>
</evidence>
<dbReference type="InterPro" id="IPR046791">
    <property type="entry name" value="Polycystin_dom"/>
</dbReference>
<name>A0A1B6GYE3_9HEMI</name>
<organism evidence="8">
    <name type="scientific">Cuerna arida</name>
    <dbReference type="NCBI Taxonomy" id="1464854"/>
    <lineage>
        <taxon>Eukaryota</taxon>
        <taxon>Metazoa</taxon>
        <taxon>Ecdysozoa</taxon>
        <taxon>Arthropoda</taxon>
        <taxon>Hexapoda</taxon>
        <taxon>Insecta</taxon>
        <taxon>Pterygota</taxon>
        <taxon>Neoptera</taxon>
        <taxon>Paraneoptera</taxon>
        <taxon>Hemiptera</taxon>
        <taxon>Auchenorrhyncha</taxon>
        <taxon>Membracoidea</taxon>
        <taxon>Cicadellidae</taxon>
        <taxon>Cicadellinae</taxon>
        <taxon>Proconiini</taxon>
        <taxon>Cuerna</taxon>
    </lineage>
</organism>
<feature type="non-terminal residue" evidence="8">
    <location>
        <position position="278"/>
    </location>
</feature>
<keyword evidence="4 6" id="KW-1133">Transmembrane helix</keyword>
<dbReference type="InterPro" id="IPR051223">
    <property type="entry name" value="Polycystin"/>
</dbReference>
<feature type="transmembrane region" description="Helical" evidence="6">
    <location>
        <begin position="161"/>
        <end position="179"/>
    </location>
</feature>
<dbReference type="AlphaFoldDB" id="A0A1B6GYE3"/>